<keyword evidence="2" id="KW-1185">Reference proteome</keyword>
<accession>A0A075ACI5</accession>
<sequence length="233" mass="26675">MSLTIVLTPKREIFSQHTHNNKLACKEIWFVNRLTWNLAKFLTYDVFKRPYVLHQAASCFSWFDIQDIAMHSSSAVHQQCIQMRPMYAGGIVVTRPPRMSGVRSSNPGTAIGYALLLRSKKKNSSPVLPSRLVRIRMNNCARTEVRLFKTTFFERLIWNPPESPFVMFFRQVNVLHQAASCFSRYNIRDIAIHVYLCSALLIRLLKIRRLPTTRFALLGSPGEAPTPGIPGKP</sequence>
<dbReference type="Proteomes" id="UP000054324">
    <property type="component" value="Unassembled WGS sequence"/>
</dbReference>
<dbReference type="KEGG" id="ovi:T265_00499"/>
<dbReference type="CTD" id="20314687"/>
<evidence type="ECO:0000313" key="1">
    <source>
        <dbReference type="EMBL" id="KER33605.1"/>
    </source>
</evidence>
<proteinExistence type="predicted"/>
<protein>
    <submittedName>
        <fullName evidence="1">Uncharacterized protein</fullName>
    </submittedName>
</protein>
<reference evidence="1 2" key="1">
    <citation type="submission" date="2013-11" db="EMBL/GenBank/DDBJ databases">
        <title>Opisthorchis viverrini - life in the bile duct.</title>
        <authorList>
            <person name="Young N.D."/>
            <person name="Nagarajan N."/>
            <person name="Lin S.J."/>
            <person name="Korhonen P.K."/>
            <person name="Jex A.R."/>
            <person name="Hall R.S."/>
            <person name="Safavi-Hemami H."/>
            <person name="Kaewkong W."/>
            <person name="Bertrand D."/>
            <person name="Gao S."/>
            <person name="Seet Q."/>
            <person name="Wongkham S."/>
            <person name="Teh B.T."/>
            <person name="Wongkham C."/>
            <person name="Intapan P.M."/>
            <person name="Maleewong W."/>
            <person name="Yang X."/>
            <person name="Hu M."/>
            <person name="Wang Z."/>
            <person name="Hofmann A."/>
            <person name="Sternberg P.W."/>
            <person name="Tan P."/>
            <person name="Wang J."/>
            <person name="Gasser R.B."/>
        </authorList>
    </citation>
    <scope>NUCLEOTIDE SEQUENCE [LARGE SCALE GENOMIC DNA]</scope>
</reference>
<dbReference type="OrthoDB" id="6252736at2759"/>
<dbReference type="GeneID" id="20314687"/>
<organism evidence="1 2">
    <name type="scientific">Opisthorchis viverrini</name>
    <name type="common">Southeast Asian liver fluke</name>
    <dbReference type="NCBI Taxonomy" id="6198"/>
    <lineage>
        <taxon>Eukaryota</taxon>
        <taxon>Metazoa</taxon>
        <taxon>Spiralia</taxon>
        <taxon>Lophotrochozoa</taxon>
        <taxon>Platyhelminthes</taxon>
        <taxon>Trematoda</taxon>
        <taxon>Digenea</taxon>
        <taxon>Opisthorchiida</taxon>
        <taxon>Opisthorchiata</taxon>
        <taxon>Opisthorchiidae</taxon>
        <taxon>Opisthorchis</taxon>
    </lineage>
</organism>
<dbReference type="AlphaFoldDB" id="A0A075ACI5"/>
<gene>
    <name evidence="1" type="ORF">T265_00499</name>
</gene>
<dbReference type="RefSeq" id="XP_009162567.1">
    <property type="nucleotide sequence ID" value="XM_009164303.1"/>
</dbReference>
<name>A0A075ACI5_OPIVI</name>
<dbReference type="EMBL" id="KL596623">
    <property type="protein sequence ID" value="KER33605.1"/>
    <property type="molecule type" value="Genomic_DNA"/>
</dbReference>
<evidence type="ECO:0000313" key="2">
    <source>
        <dbReference type="Proteomes" id="UP000054324"/>
    </source>
</evidence>